<evidence type="ECO:0000256" key="5">
    <source>
        <dbReference type="SAM" id="MobiDB-lite"/>
    </source>
</evidence>
<keyword evidence="4 6" id="KW-0472">Membrane</keyword>
<feature type="transmembrane region" description="Helical" evidence="6">
    <location>
        <begin position="159"/>
        <end position="181"/>
    </location>
</feature>
<name>A0AAW0CD14_9AGAR</name>
<dbReference type="InterPro" id="IPR020846">
    <property type="entry name" value="MFS_dom"/>
</dbReference>
<feature type="transmembrane region" description="Helical" evidence="6">
    <location>
        <begin position="373"/>
        <end position="392"/>
    </location>
</feature>
<feature type="transmembrane region" description="Helical" evidence="6">
    <location>
        <begin position="193"/>
        <end position="214"/>
    </location>
</feature>
<feature type="domain" description="Major facilitator superfamily (MFS) profile" evidence="7">
    <location>
        <begin position="67"/>
        <end position="417"/>
    </location>
</feature>
<evidence type="ECO:0000313" key="8">
    <source>
        <dbReference type="EMBL" id="KAK7037238.1"/>
    </source>
</evidence>
<dbReference type="GO" id="GO:0005886">
    <property type="term" value="C:plasma membrane"/>
    <property type="evidence" value="ECO:0007669"/>
    <property type="project" value="TreeGrafter"/>
</dbReference>
<dbReference type="InterPro" id="IPR036259">
    <property type="entry name" value="MFS_trans_sf"/>
</dbReference>
<dbReference type="Gene3D" id="1.20.1250.20">
    <property type="entry name" value="MFS general substrate transporter like domains"/>
    <property type="match status" value="1"/>
</dbReference>
<evidence type="ECO:0000256" key="4">
    <source>
        <dbReference type="ARBA" id="ARBA00023136"/>
    </source>
</evidence>
<feature type="transmembrane region" description="Helical" evidence="6">
    <location>
        <begin position="220"/>
        <end position="242"/>
    </location>
</feature>
<dbReference type="PANTHER" id="PTHR23502:SF60">
    <property type="entry name" value="MAJOR FACILITATOR SUPERFAMILY (MFS) PROFILE DOMAIN-CONTAINING PROTEIN-RELATED"/>
    <property type="match status" value="1"/>
</dbReference>
<dbReference type="SUPFAM" id="SSF103473">
    <property type="entry name" value="MFS general substrate transporter"/>
    <property type="match status" value="1"/>
</dbReference>
<comment type="caution">
    <text evidence="8">The sequence shown here is derived from an EMBL/GenBank/DDBJ whole genome shotgun (WGS) entry which is preliminary data.</text>
</comment>
<feature type="transmembrane region" description="Helical" evidence="6">
    <location>
        <begin position="134"/>
        <end position="153"/>
    </location>
</feature>
<evidence type="ECO:0000256" key="2">
    <source>
        <dbReference type="ARBA" id="ARBA00022692"/>
    </source>
</evidence>
<keyword evidence="2 6" id="KW-0812">Transmembrane</keyword>
<evidence type="ECO:0000256" key="3">
    <source>
        <dbReference type="ARBA" id="ARBA00022989"/>
    </source>
</evidence>
<keyword evidence="9" id="KW-1185">Reference proteome</keyword>
<dbReference type="AlphaFoldDB" id="A0AAW0CD14"/>
<dbReference type="EMBL" id="JAYKXP010000048">
    <property type="protein sequence ID" value="KAK7037238.1"/>
    <property type="molecule type" value="Genomic_DNA"/>
</dbReference>
<feature type="compositionally biased region" description="Basic and acidic residues" evidence="5">
    <location>
        <begin position="31"/>
        <end position="41"/>
    </location>
</feature>
<keyword evidence="3 6" id="KW-1133">Transmembrane helix</keyword>
<feature type="transmembrane region" description="Helical" evidence="6">
    <location>
        <begin position="103"/>
        <end position="122"/>
    </location>
</feature>
<protein>
    <recommendedName>
        <fullName evidence="7">Major facilitator superfamily (MFS) profile domain-containing protein</fullName>
    </recommendedName>
</protein>
<proteinExistence type="predicted"/>
<evidence type="ECO:0000313" key="9">
    <source>
        <dbReference type="Proteomes" id="UP001383192"/>
    </source>
</evidence>
<feature type="region of interest" description="Disordered" evidence="5">
    <location>
        <begin position="31"/>
        <end position="56"/>
    </location>
</feature>
<dbReference type="GO" id="GO:0022857">
    <property type="term" value="F:transmembrane transporter activity"/>
    <property type="evidence" value="ECO:0007669"/>
    <property type="project" value="InterPro"/>
</dbReference>
<feature type="transmembrane region" description="Helical" evidence="6">
    <location>
        <begin position="292"/>
        <end position="311"/>
    </location>
</feature>
<feature type="transmembrane region" description="Helical" evidence="6">
    <location>
        <begin position="323"/>
        <end position="352"/>
    </location>
</feature>
<feature type="transmembrane region" description="Helical" evidence="6">
    <location>
        <begin position="398"/>
        <end position="416"/>
    </location>
</feature>
<evidence type="ECO:0000256" key="6">
    <source>
        <dbReference type="SAM" id="Phobius"/>
    </source>
</evidence>
<comment type="subcellular location">
    <subcellularLocation>
        <location evidence="1">Membrane</location>
        <topology evidence="1">Multi-pass membrane protein</topology>
    </subcellularLocation>
</comment>
<evidence type="ECO:0000259" key="7">
    <source>
        <dbReference type="PROSITE" id="PS50850"/>
    </source>
</evidence>
<feature type="compositionally biased region" description="Acidic residues" evidence="5">
    <location>
        <begin position="42"/>
        <end position="53"/>
    </location>
</feature>
<organism evidence="8 9">
    <name type="scientific">Paramarasmius palmivorus</name>
    <dbReference type="NCBI Taxonomy" id="297713"/>
    <lineage>
        <taxon>Eukaryota</taxon>
        <taxon>Fungi</taxon>
        <taxon>Dikarya</taxon>
        <taxon>Basidiomycota</taxon>
        <taxon>Agaricomycotina</taxon>
        <taxon>Agaricomycetes</taxon>
        <taxon>Agaricomycetidae</taxon>
        <taxon>Agaricales</taxon>
        <taxon>Marasmiineae</taxon>
        <taxon>Marasmiaceae</taxon>
        <taxon>Paramarasmius</taxon>
    </lineage>
</organism>
<gene>
    <name evidence="8" type="ORF">VNI00_011229</name>
</gene>
<accession>A0AAW0CD14</accession>
<dbReference type="PANTHER" id="PTHR23502">
    <property type="entry name" value="MAJOR FACILITATOR SUPERFAMILY"/>
    <property type="match status" value="1"/>
</dbReference>
<dbReference type="InterPro" id="IPR011701">
    <property type="entry name" value="MFS"/>
</dbReference>
<dbReference type="Pfam" id="PF07690">
    <property type="entry name" value="MFS_1"/>
    <property type="match status" value="1"/>
</dbReference>
<evidence type="ECO:0000256" key="1">
    <source>
        <dbReference type="ARBA" id="ARBA00004141"/>
    </source>
</evidence>
<reference evidence="8 9" key="1">
    <citation type="submission" date="2024-01" db="EMBL/GenBank/DDBJ databases">
        <title>A draft genome for a cacao thread blight-causing isolate of Paramarasmius palmivorus.</title>
        <authorList>
            <person name="Baruah I.K."/>
            <person name="Bukari Y."/>
            <person name="Amoako-Attah I."/>
            <person name="Meinhardt L.W."/>
            <person name="Bailey B.A."/>
            <person name="Cohen S.P."/>
        </authorList>
    </citation>
    <scope>NUCLEOTIDE SEQUENCE [LARGE SCALE GENOMIC DNA]</scope>
    <source>
        <strain evidence="8 9">GH-12</strain>
    </source>
</reference>
<sequence>MQKCEEPQQPLPNFRSATSIPVEYVKGIESRCDGKIEHGEKDEDEGDEWESDPDNPRNWSAAKKWTTVAVVSLYALISTLSSSMMAPGLPDVAHKYSIQSETVLALTLSIFMLSFAVGPLFLAPLSEMYGRTWVYHIANMFSIAFSLGCAFSPSTGSLIAFRFMSGFSGAVPMAIGGGSVSDLFSEKDRAPAMACYVIGPLLGPAISPIASGYITQAFGIKWVFIAIAGACGFASLVGLPFLRETYAPVIRMKKAKKLRKPYSENVFGKPMSKGHFLWINLSRPIVLLSRSFICFVLSLYVAFLYGIYYLMFTTFAALFSETYGFGIGAVGLTYLGLGVGFSIGTLAGTAFASRMYRHLARTHDGKGTPEMRMPALFLGSLFCPIGLFWYGWSAAAKLHWIMPIVGSGIFALGMNCA</sequence>
<feature type="transmembrane region" description="Helical" evidence="6">
    <location>
        <begin position="65"/>
        <end position="83"/>
    </location>
</feature>
<dbReference type="Proteomes" id="UP001383192">
    <property type="component" value="Unassembled WGS sequence"/>
</dbReference>
<dbReference type="PROSITE" id="PS50850">
    <property type="entry name" value="MFS"/>
    <property type="match status" value="1"/>
</dbReference>